<name>A0AA86T8T5_9EUKA</name>
<gene>
    <name evidence="1" type="ORF">HINF_LOCUS134</name>
    <name evidence="2" type="ORF">HINF_LOCUS58937</name>
</gene>
<organism evidence="1">
    <name type="scientific">Hexamita inflata</name>
    <dbReference type="NCBI Taxonomy" id="28002"/>
    <lineage>
        <taxon>Eukaryota</taxon>
        <taxon>Metamonada</taxon>
        <taxon>Diplomonadida</taxon>
        <taxon>Hexamitidae</taxon>
        <taxon>Hexamitinae</taxon>
        <taxon>Hexamita</taxon>
    </lineage>
</organism>
<comment type="caution">
    <text evidence="1">The sequence shown here is derived from an EMBL/GenBank/DDBJ whole genome shotgun (WGS) entry which is preliminary data.</text>
</comment>
<protein>
    <submittedName>
        <fullName evidence="2">Hypothetical_protein</fullName>
    </submittedName>
</protein>
<keyword evidence="3" id="KW-1185">Reference proteome</keyword>
<evidence type="ECO:0000313" key="3">
    <source>
        <dbReference type="Proteomes" id="UP001642409"/>
    </source>
</evidence>
<evidence type="ECO:0000313" key="2">
    <source>
        <dbReference type="EMBL" id="CAL6078506.1"/>
    </source>
</evidence>
<evidence type="ECO:0000313" key="1">
    <source>
        <dbReference type="EMBL" id="CAI9912489.1"/>
    </source>
</evidence>
<reference evidence="2 3" key="2">
    <citation type="submission" date="2024-07" db="EMBL/GenBank/DDBJ databases">
        <authorList>
            <person name="Akdeniz Z."/>
        </authorList>
    </citation>
    <scope>NUCLEOTIDE SEQUENCE [LARGE SCALE GENOMIC DNA]</scope>
</reference>
<sequence>MPTQQRPNRVLTESSADQFDLIRQLNFQKLVLASQFLFARYFLRLAREVVPLCFTSQIYIYNFVANQRSILKANFLYYQMLKLPFTVLIRQPQNLSTTNIIRNRANFTQIQKIILDQIGTFLT</sequence>
<dbReference type="AlphaFoldDB" id="A0AA86T8T5"/>
<dbReference type="EMBL" id="CAXDID020000334">
    <property type="protein sequence ID" value="CAL6078506.1"/>
    <property type="molecule type" value="Genomic_DNA"/>
</dbReference>
<dbReference type="Proteomes" id="UP001642409">
    <property type="component" value="Unassembled WGS sequence"/>
</dbReference>
<reference evidence="1" key="1">
    <citation type="submission" date="2023-06" db="EMBL/GenBank/DDBJ databases">
        <authorList>
            <person name="Kurt Z."/>
        </authorList>
    </citation>
    <scope>NUCLEOTIDE SEQUENCE</scope>
</reference>
<accession>A0AA86T8T5</accession>
<dbReference type="EMBL" id="CATOUU010000002">
    <property type="protein sequence ID" value="CAI9912489.1"/>
    <property type="molecule type" value="Genomic_DNA"/>
</dbReference>
<proteinExistence type="predicted"/>